<proteinExistence type="predicted"/>
<accession>A0A263D9Y6</accession>
<evidence type="ECO:0000313" key="2">
    <source>
        <dbReference type="Proteomes" id="UP000242444"/>
    </source>
</evidence>
<dbReference type="InParanoid" id="A0A263D9Y6"/>
<keyword evidence="1" id="KW-0418">Kinase</keyword>
<dbReference type="InterPro" id="IPR027417">
    <property type="entry name" value="P-loop_NTPase"/>
</dbReference>
<dbReference type="OrthoDB" id="3819922at2"/>
<reference evidence="1 2" key="1">
    <citation type="submission" date="2017-07" db="EMBL/GenBank/DDBJ databases">
        <title>Amycolatopsis antarcticus sp. nov., isolated from the surface of an Antarcticus brown macroalga.</title>
        <authorList>
            <person name="Wang J."/>
            <person name="Leiva S."/>
            <person name="Huang J."/>
            <person name="Huang Y."/>
        </authorList>
    </citation>
    <scope>NUCLEOTIDE SEQUENCE [LARGE SCALE GENOMIC DNA]</scope>
    <source>
        <strain evidence="1 2">AU-G6</strain>
    </source>
</reference>
<name>A0A263D9Y6_9PSEU</name>
<dbReference type="EMBL" id="NKYE01000001">
    <property type="protein sequence ID" value="OZM74808.1"/>
    <property type="molecule type" value="Genomic_DNA"/>
</dbReference>
<dbReference type="RefSeq" id="WP_094860593.1">
    <property type="nucleotide sequence ID" value="NZ_NKYE01000001.1"/>
</dbReference>
<organism evidence="1 2">
    <name type="scientific">Amycolatopsis antarctica</name>
    <dbReference type="NCBI Taxonomy" id="1854586"/>
    <lineage>
        <taxon>Bacteria</taxon>
        <taxon>Bacillati</taxon>
        <taxon>Actinomycetota</taxon>
        <taxon>Actinomycetes</taxon>
        <taxon>Pseudonocardiales</taxon>
        <taxon>Pseudonocardiaceae</taxon>
        <taxon>Amycolatopsis</taxon>
    </lineage>
</organism>
<dbReference type="Proteomes" id="UP000242444">
    <property type="component" value="Unassembled WGS sequence"/>
</dbReference>
<protein>
    <submittedName>
        <fullName evidence="1">Adenylyl-sulfate kinase</fullName>
    </submittedName>
</protein>
<dbReference type="Gene3D" id="3.40.50.300">
    <property type="entry name" value="P-loop containing nucleotide triphosphate hydrolases"/>
    <property type="match status" value="1"/>
</dbReference>
<dbReference type="PANTHER" id="PTHR37807">
    <property type="entry name" value="OS07G0160300 PROTEIN"/>
    <property type="match status" value="1"/>
</dbReference>
<dbReference type="Pfam" id="PF13671">
    <property type="entry name" value="AAA_33"/>
    <property type="match status" value="1"/>
</dbReference>
<evidence type="ECO:0000313" key="1">
    <source>
        <dbReference type="EMBL" id="OZM74808.1"/>
    </source>
</evidence>
<dbReference type="GO" id="GO:0016301">
    <property type="term" value="F:kinase activity"/>
    <property type="evidence" value="ECO:0007669"/>
    <property type="project" value="UniProtKB-KW"/>
</dbReference>
<keyword evidence="2" id="KW-1185">Reference proteome</keyword>
<dbReference type="PANTHER" id="PTHR37807:SF3">
    <property type="entry name" value="OS07G0160300 PROTEIN"/>
    <property type="match status" value="1"/>
</dbReference>
<dbReference type="SUPFAM" id="SSF52540">
    <property type="entry name" value="P-loop containing nucleoside triphosphate hydrolases"/>
    <property type="match status" value="1"/>
</dbReference>
<gene>
    <name evidence="1" type="ORF">CFN78_00865</name>
</gene>
<comment type="caution">
    <text evidence="1">The sequence shown here is derived from an EMBL/GenBank/DDBJ whole genome shotgun (WGS) entry which is preliminary data.</text>
</comment>
<keyword evidence="1" id="KW-0808">Transferase</keyword>
<dbReference type="AlphaFoldDB" id="A0A263D9Y6"/>
<sequence length="169" mass="17697">MLIAFAGLPGTGKSTLARLVARRLPAAYLRVDAAEAGLIEAGLAAGPAGVGAAGYLVTGRLAGSCLDAGVAVVADAVNPVAEAREGWRRIAAAKGVPLLFVEVTCSDTALHRRRVEARETDLPVLPVPSWQQVVEREYEPWEGDRLVIDNIGAPEPQVERILAAASSPR</sequence>